<sequence>MKRKHVQIRQWLLFVALVAVALYLHERYPIESWAQTADEQRIDDDASQGDVAQGPSSTPLATQHVAPSRRDASRVALQS</sequence>
<protein>
    <submittedName>
        <fullName evidence="2">Uncharacterized protein</fullName>
    </submittedName>
</protein>
<comment type="caution">
    <text evidence="2">The sequence shown here is derived from an EMBL/GenBank/DDBJ whole genome shotgun (WGS) entry which is preliminary data.</text>
</comment>
<feature type="region of interest" description="Disordered" evidence="1">
    <location>
        <begin position="39"/>
        <end position="79"/>
    </location>
</feature>
<organism evidence="2 3">
    <name type="scientific">Pararobbsia silviterrae</name>
    <dbReference type="NCBI Taxonomy" id="1792498"/>
    <lineage>
        <taxon>Bacteria</taxon>
        <taxon>Pseudomonadati</taxon>
        <taxon>Pseudomonadota</taxon>
        <taxon>Betaproteobacteria</taxon>
        <taxon>Burkholderiales</taxon>
        <taxon>Burkholderiaceae</taxon>
        <taxon>Pararobbsia</taxon>
    </lineage>
</organism>
<dbReference type="RefSeq" id="WP_121083879.1">
    <property type="nucleotide sequence ID" value="NZ_RBZU01000001.1"/>
</dbReference>
<dbReference type="AlphaFoldDB" id="A0A494YFT9"/>
<dbReference type="Proteomes" id="UP000270342">
    <property type="component" value="Unassembled WGS sequence"/>
</dbReference>
<name>A0A494YFT9_9BURK</name>
<evidence type="ECO:0000313" key="3">
    <source>
        <dbReference type="Proteomes" id="UP000270342"/>
    </source>
</evidence>
<proteinExistence type="predicted"/>
<evidence type="ECO:0000313" key="2">
    <source>
        <dbReference type="EMBL" id="RKP59213.1"/>
    </source>
</evidence>
<evidence type="ECO:0000256" key="1">
    <source>
        <dbReference type="SAM" id="MobiDB-lite"/>
    </source>
</evidence>
<reference evidence="2 3" key="1">
    <citation type="submission" date="2018-10" db="EMBL/GenBank/DDBJ databases">
        <title>Robbsia sp. DHC34, isolated from soil.</title>
        <authorList>
            <person name="Gao Z.-H."/>
            <person name="Qiu L.-H."/>
        </authorList>
    </citation>
    <scope>NUCLEOTIDE SEQUENCE [LARGE SCALE GENOMIC DNA]</scope>
    <source>
        <strain evidence="2 3">DHC34</strain>
    </source>
</reference>
<accession>A0A494YFT9</accession>
<dbReference type="EMBL" id="RBZU01000001">
    <property type="protein sequence ID" value="RKP59213.1"/>
    <property type="molecule type" value="Genomic_DNA"/>
</dbReference>
<gene>
    <name evidence="2" type="ORF">D7S86_04780</name>
</gene>
<keyword evidence="3" id="KW-1185">Reference proteome</keyword>